<keyword evidence="7 12" id="KW-1133">Transmembrane helix</keyword>
<evidence type="ECO:0000256" key="7">
    <source>
        <dbReference type="ARBA" id="ARBA00022989"/>
    </source>
</evidence>
<dbReference type="PANTHER" id="PTHR30406">
    <property type="entry name" value="SULFATE TRANSPORT SYSTEM PERMEASE PROTEIN"/>
    <property type="match status" value="1"/>
</dbReference>
<evidence type="ECO:0000313" key="15">
    <source>
        <dbReference type="Proteomes" id="UP000824988"/>
    </source>
</evidence>
<evidence type="ECO:0000256" key="8">
    <source>
        <dbReference type="ARBA" id="ARBA00023032"/>
    </source>
</evidence>
<comment type="subcellular location">
    <subcellularLocation>
        <location evidence="1">Cell inner membrane</location>
        <topology evidence="1">Multi-pass membrane protein</topology>
    </subcellularLocation>
</comment>
<dbReference type="InterPro" id="IPR011866">
    <property type="entry name" value="CysW_permease"/>
</dbReference>
<organism evidence="14 15">
    <name type="scientific">Methylogaea oryzae</name>
    <dbReference type="NCBI Taxonomy" id="1295382"/>
    <lineage>
        <taxon>Bacteria</taxon>
        <taxon>Pseudomonadati</taxon>
        <taxon>Pseudomonadota</taxon>
        <taxon>Gammaproteobacteria</taxon>
        <taxon>Methylococcales</taxon>
        <taxon>Methylococcaceae</taxon>
        <taxon>Methylogaea</taxon>
    </lineage>
</organism>
<dbReference type="InterPro" id="IPR005667">
    <property type="entry name" value="Sulph_transpt2"/>
</dbReference>
<keyword evidence="5" id="KW-0997">Cell inner membrane</keyword>
<dbReference type="GO" id="GO:0015419">
    <property type="term" value="F:ABC-type sulfate transporter activity"/>
    <property type="evidence" value="ECO:0007669"/>
    <property type="project" value="InterPro"/>
</dbReference>
<keyword evidence="6 12" id="KW-0812">Transmembrane</keyword>
<proteinExistence type="predicted"/>
<keyword evidence="8" id="KW-0764">Sulfate transport</keyword>
<dbReference type="RefSeq" id="WP_221046951.1">
    <property type="nucleotide sequence ID" value="NZ_AP019782.1"/>
</dbReference>
<evidence type="ECO:0000256" key="10">
    <source>
        <dbReference type="ARBA" id="ARBA00025323"/>
    </source>
</evidence>
<reference evidence="14" key="1">
    <citation type="submission" date="2019-06" db="EMBL/GenBank/DDBJ databases">
        <title>Complete genome sequence of Methylogaea oryzae strain JCM16910.</title>
        <authorList>
            <person name="Asakawa S."/>
        </authorList>
    </citation>
    <scope>NUCLEOTIDE SEQUENCE</scope>
    <source>
        <strain evidence="14">E10</strain>
    </source>
</reference>
<evidence type="ECO:0000256" key="6">
    <source>
        <dbReference type="ARBA" id="ARBA00022692"/>
    </source>
</evidence>
<evidence type="ECO:0000256" key="11">
    <source>
        <dbReference type="ARBA" id="ARBA00067681"/>
    </source>
</evidence>
<evidence type="ECO:0000259" key="13">
    <source>
        <dbReference type="PROSITE" id="PS50928"/>
    </source>
</evidence>
<keyword evidence="9 12" id="KW-0472">Membrane</keyword>
<comment type="function">
    <text evidence="10">Part of the ABC transporter complex CysAWTP (TC 3.A.1.6.1) involved in sulfate/thiosulfate import. Probably responsible for the translocation of the substrate across the membrane.</text>
</comment>
<dbReference type="InterPro" id="IPR000515">
    <property type="entry name" value="MetI-like"/>
</dbReference>
<evidence type="ECO:0000256" key="4">
    <source>
        <dbReference type="ARBA" id="ARBA00022475"/>
    </source>
</evidence>
<feature type="transmembrane region" description="Helical" evidence="12">
    <location>
        <begin position="121"/>
        <end position="140"/>
    </location>
</feature>
<evidence type="ECO:0000256" key="5">
    <source>
        <dbReference type="ARBA" id="ARBA00022519"/>
    </source>
</evidence>
<feature type="transmembrane region" description="Helical" evidence="12">
    <location>
        <begin position="255"/>
        <end position="277"/>
    </location>
</feature>
<dbReference type="Proteomes" id="UP000824988">
    <property type="component" value="Chromosome"/>
</dbReference>
<name>A0A8D4VPL8_9GAMM</name>
<feature type="transmembrane region" description="Helical" evidence="12">
    <location>
        <begin position="152"/>
        <end position="171"/>
    </location>
</feature>
<feature type="transmembrane region" description="Helical" evidence="12">
    <location>
        <begin position="77"/>
        <end position="101"/>
    </location>
</feature>
<evidence type="ECO:0000256" key="3">
    <source>
        <dbReference type="ARBA" id="ARBA00022448"/>
    </source>
</evidence>
<feature type="transmembrane region" description="Helical" evidence="12">
    <location>
        <begin position="30"/>
        <end position="56"/>
    </location>
</feature>
<keyword evidence="3" id="KW-0813">Transport</keyword>
<dbReference type="Pfam" id="PF00528">
    <property type="entry name" value="BPD_transp_1"/>
    <property type="match status" value="1"/>
</dbReference>
<accession>A0A8D4VPL8</accession>
<keyword evidence="15" id="KW-1185">Reference proteome</keyword>
<evidence type="ECO:0000256" key="9">
    <source>
        <dbReference type="ARBA" id="ARBA00023136"/>
    </source>
</evidence>
<dbReference type="PANTHER" id="PTHR30406:SF1">
    <property type="entry name" value="SULFATE TRANSPORT SYSTEM PERMEASE PROTEIN CYSW"/>
    <property type="match status" value="1"/>
</dbReference>
<dbReference type="CDD" id="cd06261">
    <property type="entry name" value="TM_PBP2"/>
    <property type="match status" value="1"/>
</dbReference>
<dbReference type="PROSITE" id="PS50928">
    <property type="entry name" value="ABC_TM1"/>
    <property type="match status" value="1"/>
</dbReference>
<keyword evidence="4" id="KW-1003">Cell membrane</keyword>
<dbReference type="NCBIfam" id="TIGR02140">
    <property type="entry name" value="permease_CysW"/>
    <property type="match status" value="1"/>
</dbReference>
<dbReference type="AlphaFoldDB" id="A0A8D4VPL8"/>
<comment type="subunit">
    <text evidence="2">The complex is composed of two ATP-binding proteins (CysA), two transmembrane proteins (CysT and CysW) and a solute-binding protein (CysP).</text>
</comment>
<evidence type="ECO:0000256" key="12">
    <source>
        <dbReference type="SAM" id="Phobius"/>
    </source>
</evidence>
<feature type="domain" description="ABC transmembrane type-1" evidence="13">
    <location>
        <begin position="75"/>
        <end position="278"/>
    </location>
</feature>
<dbReference type="EMBL" id="AP019782">
    <property type="protein sequence ID" value="BBL71377.1"/>
    <property type="molecule type" value="Genomic_DNA"/>
</dbReference>
<dbReference type="KEGG" id="moz:MoryE10_19830"/>
<dbReference type="NCBIfam" id="TIGR00969">
    <property type="entry name" value="3a0106s02"/>
    <property type="match status" value="1"/>
</dbReference>
<sequence length="289" mass="31145">MSHSLTSALPLRQAATSQHAVTEPVAVRWALTGLALFFLTVFLLLPLLAVFAQGLSKGLGAYWDALAEPTAWASVKLTLLVAAVSVPLNLVFGVAAAWAIAKFDFRGKSLLLTLIDLPFSVSPVIAGLIYVLLFGMQGWFGPWLDEHDIKIVFAVPGIVLATLFVTFPFVARELIPLMQAQGNEEEEAALVLGASGWQTFWRVTLPNVKWGLLYGVILSNARAMGEFGAVSVVSGHIRGLTNTIPLHVEILYNEYNFAAAFAVASLLALLALVTLVLKTLVEGHLQRPS</sequence>
<dbReference type="GO" id="GO:0005886">
    <property type="term" value="C:plasma membrane"/>
    <property type="evidence" value="ECO:0007669"/>
    <property type="project" value="UniProtKB-SubCell"/>
</dbReference>
<dbReference type="FunFam" id="1.10.3720.10:FF:000015">
    <property type="entry name" value="Sulfate ABC transporter, permease CysW"/>
    <property type="match status" value="1"/>
</dbReference>
<gene>
    <name evidence="14" type="primary">cysW</name>
    <name evidence="14" type="ORF">MoryE10_19830</name>
</gene>
<evidence type="ECO:0000313" key="14">
    <source>
        <dbReference type="EMBL" id="BBL71377.1"/>
    </source>
</evidence>
<evidence type="ECO:0000256" key="2">
    <source>
        <dbReference type="ARBA" id="ARBA00011779"/>
    </source>
</evidence>
<protein>
    <recommendedName>
        <fullName evidence="11">Sulfate transport system permease protein CysW</fullName>
    </recommendedName>
</protein>
<evidence type="ECO:0000256" key="1">
    <source>
        <dbReference type="ARBA" id="ARBA00004429"/>
    </source>
</evidence>